<gene>
    <name evidence="1" type="ORF">BACOVA_03786</name>
</gene>
<proteinExistence type="predicted"/>
<dbReference type="EMBL" id="AAXF02000052">
    <property type="protein sequence ID" value="EDO10340.1"/>
    <property type="molecule type" value="Genomic_DNA"/>
</dbReference>
<dbReference type="AlphaFoldDB" id="A0AAN3D860"/>
<reference evidence="1 2" key="1">
    <citation type="submission" date="2007-03" db="EMBL/GenBank/DDBJ databases">
        <authorList>
            <person name="Fulton L."/>
            <person name="Clifton S."/>
            <person name="Fulton B."/>
            <person name="Xu J."/>
            <person name="Minx P."/>
            <person name="Pepin K.H."/>
            <person name="Johnson M."/>
            <person name="Thiruvilangam P."/>
            <person name="Bhonagiri V."/>
            <person name="Nash W.E."/>
            <person name="Mardis E.R."/>
            <person name="Wilson R.K."/>
        </authorList>
    </citation>
    <scope>NUCLEOTIDE SEQUENCE [LARGE SCALE GENOMIC DNA]</scope>
    <source>
        <strain evidence="2">ATCC 8483 / DSM 1896 / JCM 5824 / BCRC 10623 / CCUG 4943 / NCTC 11153</strain>
    </source>
</reference>
<protein>
    <submittedName>
        <fullName evidence="1">Uncharacterized protein</fullName>
    </submittedName>
</protein>
<sequence length="40" mass="4676">MTLKLSSAQKQISNGKYRSFFIFSFVFYLKPDTSSNLPQR</sequence>
<reference evidence="2" key="2">
    <citation type="submission" date="2007-04" db="EMBL/GenBank/DDBJ databases">
        <title>Draft genome sequence of Bacteroides ovatus (ATCC 8483).</title>
        <authorList>
            <person name="Sudarsanam P."/>
            <person name="Ley R."/>
            <person name="Guruge J."/>
            <person name="Turnbaugh P.J."/>
            <person name="Mahowald M."/>
            <person name="Liep D."/>
            <person name="Gordon J."/>
        </authorList>
    </citation>
    <scope>NUCLEOTIDE SEQUENCE [LARGE SCALE GENOMIC DNA]</scope>
    <source>
        <strain evidence="2">ATCC 8483 / DSM 1896 / JCM 5824 / BCRC 10623 / CCUG 4943 / NCTC 11153</strain>
    </source>
</reference>
<dbReference type="Proteomes" id="UP000005475">
    <property type="component" value="Unassembled WGS sequence"/>
</dbReference>
<comment type="caution">
    <text evidence="1">The sequence shown here is derived from an EMBL/GenBank/DDBJ whole genome shotgun (WGS) entry which is preliminary data.</text>
</comment>
<organism evidence="1 2">
    <name type="scientific">Bacteroides ovatus (strain ATCC 8483 / DSM 1896 / JCM 5824 / BCRC 10623 / CCUG 4943 / NCTC 11153)</name>
    <dbReference type="NCBI Taxonomy" id="411476"/>
    <lineage>
        <taxon>Bacteria</taxon>
        <taxon>Pseudomonadati</taxon>
        <taxon>Bacteroidota</taxon>
        <taxon>Bacteroidia</taxon>
        <taxon>Bacteroidales</taxon>
        <taxon>Bacteroidaceae</taxon>
        <taxon>Bacteroides</taxon>
    </lineage>
</organism>
<name>A0AAN3D860_BACO1</name>
<accession>A0AAN3D860</accession>
<evidence type="ECO:0000313" key="2">
    <source>
        <dbReference type="Proteomes" id="UP000005475"/>
    </source>
</evidence>
<evidence type="ECO:0000313" key="1">
    <source>
        <dbReference type="EMBL" id="EDO10340.1"/>
    </source>
</evidence>